<dbReference type="GO" id="GO:0003735">
    <property type="term" value="F:structural constituent of ribosome"/>
    <property type="evidence" value="ECO:0007669"/>
    <property type="project" value="InterPro"/>
</dbReference>
<dbReference type="SMART" id="SM01393">
    <property type="entry name" value="Ribosomal_L32e"/>
    <property type="match status" value="1"/>
</dbReference>
<dbReference type="InterPro" id="IPR001515">
    <property type="entry name" value="Ribosomal_eL32"/>
</dbReference>
<proteinExistence type="inferred from homology"/>
<dbReference type="CDD" id="cd00513">
    <property type="entry name" value="Ribosomal_L32_L32e"/>
    <property type="match status" value="1"/>
</dbReference>
<dbReference type="EMBL" id="CAAALY010021832">
    <property type="protein sequence ID" value="VEL14640.1"/>
    <property type="molecule type" value="Genomic_DNA"/>
</dbReference>
<evidence type="ECO:0000256" key="4">
    <source>
        <dbReference type="ARBA" id="ARBA00035335"/>
    </source>
</evidence>
<dbReference type="OrthoDB" id="268693at2759"/>
<evidence type="ECO:0000256" key="2">
    <source>
        <dbReference type="ARBA" id="ARBA00022980"/>
    </source>
</evidence>
<evidence type="ECO:0000313" key="5">
    <source>
        <dbReference type="EMBL" id="VEL14640.1"/>
    </source>
</evidence>
<organism evidence="5 6">
    <name type="scientific">Protopolystoma xenopodis</name>
    <dbReference type="NCBI Taxonomy" id="117903"/>
    <lineage>
        <taxon>Eukaryota</taxon>
        <taxon>Metazoa</taxon>
        <taxon>Spiralia</taxon>
        <taxon>Lophotrochozoa</taxon>
        <taxon>Platyhelminthes</taxon>
        <taxon>Monogenea</taxon>
        <taxon>Polyopisthocotylea</taxon>
        <taxon>Polystomatidea</taxon>
        <taxon>Polystomatidae</taxon>
        <taxon>Protopolystoma</taxon>
    </lineage>
</organism>
<reference evidence="5" key="1">
    <citation type="submission" date="2018-11" db="EMBL/GenBank/DDBJ databases">
        <authorList>
            <consortium name="Pathogen Informatics"/>
        </authorList>
    </citation>
    <scope>NUCLEOTIDE SEQUENCE</scope>
</reference>
<dbReference type="Pfam" id="PF01655">
    <property type="entry name" value="Ribosomal_L32e"/>
    <property type="match status" value="1"/>
</dbReference>
<dbReference type="Proteomes" id="UP000784294">
    <property type="component" value="Unassembled WGS sequence"/>
</dbReference>
<dbReference type="InterPro" id="IPR036351">
    <property type="entry name" value="Ribosomal_eL32_sf"/>
</dbReference>
<dbReference type="PANTHER" id="PTHR23413:SF1">
    <property type="entry name" value="RIBOSOMAL PROTEIN L32"/>
    <property type="match status" value="1"/>
</dbReference>
<protein>
    <recommendedName>
        <fullName evidence="4">60S ribosomal protein L32</fullName>
    </recommendedName>
</protein>
<dbReference type="GO" id="GO:0006412">
    <property type="term" value="P:translation"/>
    <property type="evidence" value="ECO:0007669"/>
    <property type="project" value="InterPro"/>
</dbReference>
<keyword evidence="2" id="KW-0689">Ribosomal protein</keyword>
<dbReference type="SUPFAM" id="SSF52042">
    <property type="entry name" value="Ribosomal protein L32e"/>
    <property type="match status" value="1"/>
</dbReference>
<dbReference type="GO" id="GO:0022625">
    <property type="term" value="C:cytosolic large ribosomal subunit"/>
    <property type="evidence" value="ECO:0007669"/>
    <property type="project" value="TreeGrafter"/>
</dbReference>
<comment type="caution">
    <text evidence="5">The sequence shown here is derived from an EMBL/GenBank/DDBJ whole genome shotgun (WGS) entry which is preliminary data.</text>
</comment>
<keyword evidence="6" id="KW-1185">Reference proteome</keyword>
<accession>A0A448WL85</accession>
<comment type="similarity">
    <text evidence="1">Belongs to the eukaryotic ribosomal protein eL32 family.</text>
</comment>
<evidence type="ECO:0000313" key="6">
    <source>
        <dbReference type="Proteomes" id="UP000784294"/>
    </source>
</evidence>
<name>A0A448WL85_9PLAT</name>
<evidence type="ECO:0000256" key="1">
    <source>
        <dbReference type="ARBA" id="ARBA00008431"/>
    </source>
</evidence>
<evidence type="ECO:0000256" key="3">
    <source>
        <dbReference type="ARBA" id="ARBA00023274"/>
    </source>
</evidence>
<sequence length="140" mass="16672">MKYFYGMRLRPLPHPKIVKKHRKKWFRHQSDLFKRLGEKWRRPKGIDSRVRRRFKGQVRMPSIGYGSACRTKHIHPDGFKHILINNPKELEVLLMQHRTHAAVIAHTVSKKNRIKIVERAKQLNIRVINKDAGLRTAENE</sequence>
<dbReference type="PANTHER" id="PTHR23413">
    <property type="entry name" value="60S RIBOSOMAL PROTEIN L32 AND DNA-DIRECTED RNA POLYMERASE II, SUBUNIT N"/>
    <property type="match status" value="1"/>
</dbReference>
<dbReference type="AlphaFoldDB" id="A0A448WL85"/>
<gene>
    <name evidence="5" type="ORF">PXEA_LOCUS8080</name>
</gene>
<keyword evidence="3" id="KW-0687">Ribonucleoprotein</keyword>